<name>A0ABW2ZUY2_9ACTN</name>
<comment type="caution">
    <text evidence="5">The sequence shown here is derived from an EMBL/GenBank/DDBJ whole genome shotgun (WGS) entry which is preliminary data.</text>
</comment>
<dbReference type="EMBL" id="JBHTHM010000006">
    <property type="protein sequence ID" value="MFD0782441.1"/>
    <property type="molecule type" value="Genomic_DNA"/>
</dbReference>
<reference evidence="6" key="1">
    <citation type="journal article" date="2019" name="Int. J. Syst. Evol. Microbiol.">
        <title>The Global Catalogue of Microorganisms (GCM) 10K type strain sequencing project: providing services to taxonomists for standard genome sequencing and annotation.</title>
        <authorList>
            <consortium name="The Broad Institute Genomics Platform"/>
            <consortium name="The Broad Institute Genome Sequencing Center for Infectious Disease"/>
            <person name="Wu L."/>
            <person name="Ma J."/>
        </authorList>
    </citation>
    <scope>NUCLEOTIDE SEQUENCE [LARGE SCALE GENOMIC DNA]</scope>
    <source>
        <strain evidence="6">JCM 32148</strain>
    </source>
</reference>
<keyword evidence="2" id="KW-0238">DNA-binding</keyword>
<dbReference type="Proteomes" id="UP001597053">
    <property type="component" value="Unassembled WGS sequence"/>
</dbReference>
<feature type="domain" description="HTH araC/xylS-type" evidence="4">
    <location>
        <begin position="196"/>
        <end position="297"/>
    </location>
</feature>
<evidence type="ECO:0000256" key="3">
    <source>
        <dbReference type="ARBA" id="ARBA00023163"/>
    </source>
</evidence>
<organism evidence="5 6">
    <name type="scientific">Micromonospora azadirachtae</name>
    <dbReference type="NCBI Taxonomy" id="1970735"/>
    <lineage>
        <taxon>Bacteria</taxon>
        <taxon>Bacillati</taxon>
        <taxon>Actinomycetota</taxon>
        <taxon>Actinomycetes</taxon>
        <taxon>Micromonosporales</taxon>
        <taxon>Micromonosporaceae</taxon>
        <taxon>Micromonospora</taxon>
    </lineage>
</organism>
<sequence>MVRSTAPALIASPHVASFDAHARSVELGNLRLTEFTYPSLTMTRTPKLIRQADPQMYQLSLTRAGHGVLNQQRRQAVIRAAEFTLLDNSRPFEARHDAPPGEVLSTITVNIPHAALPLPHAKVAKLLAGSISGSTGMGSLLAQFLRQIAQQPDQFAAVDANRLSNIALDLISATLAQQLSAEDKLPGEVRQNALRQQIDAFIDRNLHDPELSPGTIAAAHHISLRTLHRTFAGEEATVAEMIRRRRLGQCRRDLADPRMHAQPIYAIANRWGFTDKAHFSRLFRATYGHSPQTFREQHALRPLR</sequence>
<evidence type="ECO:0000256" key="1">
    <source>
        <dbReference type="ARBA" id="ARBA00023015"/>
    </source>
</evidence>
<dbReference type="PANTHER" id="PTHR43280:SF31">
    <property type="entry name" value="TRANSCRIPTIONAL REGULATORY PROTEIN"/>
    <property type="match status" value="1"/>
</dbReference>
<evidence type="ECO:0000259" key="4">
    <source>
        <dbReference type="PROSITE" id="PS01124"/>
    </source>
</evidence>
<dbReference type="Pfam" id="PF12833">
    <property type="entry name" value="HTH_18"/>
    <property type="match status" value="1"/>
</dbReference>
<dbReference type="PROSITE" id="PS01124">
    <property type="entry name" value="HTH_ARAC_FAMILY_2"/>
    <property type="match status" value="1"/>
</dbReference>
<dbReference type="InterPro" id="IPR009057">
    <property type="entry name" value="Homeodomain-like_sf"/>
</dbReference>
<dbReference type="Pfam" id="PF14525">
    <property type="entry name" value="AraC_binding_2"/>
    <property type="match status" value="1"/>
</dbReference>
<protein>
    <submittedName>
        <fullName evidence="5">Helix-turn-helix domain-containing protein</fullName>
    </submittedName>
</protein>
<keyword evidence="1" id="KW-0805">Transcription regulation</keyword>
<keyword evidence="6" id="KW-1185">Reference proteome</keyword>
<dbReference type="PANTHER" id="PTHR43280">
    <property type="entry name" value="ARAC-FAMILY TRANSCRIPTIONAL REGULATOR"/>
    <property type="match status" value="1"/>
</dbReference>
<evidence type="ECO:0000256" key="2">
    <source>
        <dbReference type="ARBA" id="ARBA00023125"/>
    </source>
</evidence>
<dbReference type="InterPro" id="IPR018060">
    <property type="entry name" value="HTH_AraC"/>
</dbReference>
<dbReference type="InterPro" id="IPR020449">
    <property type="entry name" value="Tscrpt_reg_AraC-type_HTH"/>
</dbReference>
<proteinExistence type="predicted"/>
<dbReference type="SUPFAM" id="SSF46689">
    <property type="entry name" value="Homeodomain-like"/>
    <property type="match status" value="1"/>
</dbReference>
<dbReference type="SMART" id="SM00342">
    <property type="entry name" value="HTH_ARAC"/>
    <property type="match status" value="1"/>
</dbReference>
<evidence type="ECO:0000313" key="5">
    <source>
        <dbReference type="EMBL" id="MFD0782441.1"/>
    </source>
</evidence>
<gene>
    <name evidence="5" type="ORF">ACFQZ8_00660</name>
</gene>
<dbReference type="Gene3D" id="1.10.10.60">
    <property type="entry name" value="Homeodomain-like"/>
    <property type="match status" value="1"/>
</dbReference>
<accession>A0ABW2ZUY2</accession>
<keyword evidence="3" id="KW-0804">Transcription</keyword>
<dbReference type="InterPro" id="IPR035418">
    <property type="entry name" value="AraC-bd_2"/>
</dbReference>
<evidence type="ECO:0000313" key="6">
    <source>
        <dbReference type="Proteomes" id="UP001597053"/>
    </source>
</evidence>
<dbReference type="PRINTS" id="PR00032">
    <property type="entry name" value="HTHARAC"/>
</dbReference>